<dbReference type="KEGG" id="mbur:EQU24_20575"/>
<sequence length="92" mass="10916">MLENQSETSALHEITHLHASTLMLITQFSNGHHCPKLAHMIVNQLRRLITESELEQLPTGQQMYRQLLNHWQQVTQTLLEKRQQNRKRTQLH</sequence>
<organism evidence="1 2">
    <name type="scientific">Methylotuvimicrobium buryatense</name>
    <name type="common">Methylomicrobium buryatense</name>
    <dbReference type="NCBI Taxonomy" id="95641"/>
    <lineage>
        <taxon>Bacteria</taxon>
        <taxon>Pseudomonadati</taxon>
        <taxon>Pseudomonadota</taxon>
        <taxon>Gammaproteobacteria</taxon>
        <taxon>Methylococcales</taxon>
        <taxon>Methylococcaceae</taxon>
        <taxon>Methylotuvimicrobium</taxon>
    </lineage>
</organism>
<dbReference type="EMBL" id="CP035467">
    <property type="protein sequence ID" value="QCW84359.1"/>
    <property type="molecule type" value="Genomic_DNA"/>
</dbReference>
<dbReference type="STRING" id="675511.GCA_000341735_03313"/>
<dbReference type="OrthoDB" id="5571626at2"/>
<dbReference type="RefSeq" id="WP_014150183.1">
    <property type="nucleotide sequence ID" value="NZ_CP035467.1"/>
</dbReference>
<reference evidence="2" key="1">
    <citation type="journal article" date="2019" name="J. Bacteriol.">
        <title>A Mutagenic Screen Identifies a TonB-Dependent Receptor Required for the Lanthanide Metal Switch in the Type I Methanotroph 'Methylotuvimicrobium buryatense' 5GB1C.</title>
        <authorList>
            <person name="Groom J.D."/>
            <person name="Ford S.M."/>
            <person name="Pesesky M.W."/>
            <person name="Lidstrom M.E."/>
        </authorList>
    </citation>
    <scope>NUCLEOTIDE SEQUENCE [LARGE SCALE GENOMIC DNA]</scope>
    <source>
        <strain evidence="2">5GB1C</strain>
    </source>
</reference>
<evidence type="ECO:0000313" key="2">
    <source>
        <dbReference type="Proteomes" id="UP000305881"/>
    </source>
</evidence>
<keyword evidence="2" id="KW-1185">Reference proteome</keyword>
<protein>
    <submittedName>
        <fullName evidence="1">Uncharacterized protein</fullName>
    </submittedName>
</protein>
<name>A0A4P9US62_METBY</name>
<evidence type="ECO:0000313" key="1">
    <source>
        <dbReference type="EMBL" id="QCW84359.1"/>
    </source>
</evidence>
<proteinExistence type="predicted"/>
<gene>
    <name evidence="1" type="ORF">EQU24_20575</name>
</gene>
<accession>A0A4P9US62</accession>
<dbReference type="AlphaFoldDB" id="A0A4P9US62"/>
<dbReference type="Proteomes" id="UP000305881">
    <property type="component" value="Chromosome"/>
</dbReference>